<feature type="non-terminal residue" evidence="1">
    <location>
        <position position="68"/>
    </location>
</feature>
<evidence type="ECO:0000313" key="1">
    <source>
        <dbReference type="EMBL" id="MFC3638285.1"/>
    </source>
</evidence>
<name>A0ABV7UIN0_9HYPH</name>
<gene>
    <name evidence="1" type="ORF">ACFONL_13030</name>
</gene>
<protein>
    <submittedName>
        <fullName evidence="1">Copper oxidase</fullName>
    </submittedName>
</protein>
<dbReference type="Proteomes" id="UP001595704">
    <property type="component" value="Unassembled WGS sequence"/>
</dbReference>
<accession>A0ABV7UIN0</accession>
<evidence type="ECO:0000313" key="2">
    <source>
        <dbReference type="Proteomes" id="UP001595704"/>
    </source>
</evidence>
<proteinExistence type="predicted"/>
<dbReference type="EMBL" id="JBHRYC010000063">
    <property type="protein sequence ID" value="MFC3638285.1"/>
    <property type="molecule type" value="Genomic_DNA"/>
</dbReference>
<organism evidence="1 2">
    <name type="scientific">Camelimonas fluminis</name>
    <dbReference type="NCBI Taxonomy" id="1576911"/>
    <lineage>
        <taxon>Bacteria</taxon>
        <taxon>Pseudomonadati</taxon>
        <taxon>Pseudomonadota</taxon>
        <taxon>Alphaproteobacteria</taxon>
        <taxon>Hyphomicrobiales</taxon>
        <taxon>Chelatococcaceae</taxon>
        <taxon>Camelimonas</taxon>
    </lineage>
</organism>
<sequence>MHAHTLQEQNLLAAPLIVRRAADRARDEQEVVILLHDFSFTPVEELLARLERFSTAMNRTGFPLWLTS</sequence>
<keyword evidence="2" id="KW-1185">Reference proteome</keyword>
<comment type="caution">
    <text evidence="1">The sequence shown here is derived from an EMBL/GenBank/DDBJ whole genome shotgun (WGS) entry which is preliminary data.</text>
</comment>
<reference evidence="2" key="1">
    <citation type="journal article" date="2019" name="Int. J. Syst. Evol. Microbiol.">
        <title>The Global Catalogue of Microorganisms (GCM) 10K type strain sequencing project: providing services to taxonomists for standard genome sequencing and annotation.</title>
        <authorList>
            <consortium name="The Broad Institute Genomics Platform"/>
            <consortium name="The Broad Institute Genome Sequencing Center for Infectious Disease"/>
            <person name="Wu L."/>
            <person name="Ma J."/>
        </authorList>
    </citation>
    <scope>NUCLEOTIDE SEQUENCE [LARGE SCALE GENOMIC DNA]</scope>
    <source>
        <strain evidence="2">KCTC 42282</strain>
    </source>
</reference>